<evidence type="ECO:0000256" key="1">
    <source>
        <dbReference type="ARBA" id="ARBA00009437"/>
    </source>
</evidence>
<evidence type="ECO:0000256" key="4">
    <source>
        <dbReference type="ARBA" id="ARBA00023163"/>
    </source>
</evidence>
<dbReference type="Proteomes" id="UP000680348">
    <property type="component" value="Unassembled WGS sequence"/>
</dbReference>
<keyword evidence="3" id="KW-0238">DNA-binding</keyword>
<evidence type="ECO:0000256" key="3">
    <source>
        <dbReference type="ARBA" id="ARBA00023125"/>
    </source>
</evidence>
<dbReference type="Pfam" id="PF03466">
    <property type="entry name" value="LysR_substrate"/>
    <property type="match status" value="1"/>
</dbReference>
<gene>
    <name evidence="6" type="ORF">KEU06_23935</name>
</gene>
<dbReference type="InterPro" id="IPR036388">
    <property type="entry name" value="WH-like_DNA-bd_sf"/>
</dbReference>
<protein>
    <submittedName>
        <fullName evidence="6">LysR family transcriptional regulator</fullName>
    </submittedName>
</protein>
<accession>A0A942E217</accession>
<keyword evidence="2" id="KW-0805">Transcription regulation</keyword>
<dbReference type="InterPro" id="IPR036390">
    <property type="entry name" value="WH_DNA-bd_sf"/>
</dbReference>
<dbReference type="Pfam" id="PF00126">
    <property type="entry name" value="HTH_1"/>
    <property type="match status" value="1"/>
</dbReference>
<dbReference type="PRINTS" id="PR00039">
    <property type="entry name" value="HTHLYSR"/>
</dbReference>
<evidence type="ECO:0000313" key="7">
    <source>
        <dbReference type="Proteomes" id="UP000680348"/>
    </source>
</evidence>
<dbReference type="RefSeq" id="WP_188257231.1">
    <property type="nucleotide sequence ID" value="NZ_JABVCF010000015.1"/>
</dbReference>
<name>A0A942E217_9HYPH</name>
<dbReference type="Gene3D" id="1.10.10.10">
    <property type="entry name" value="Winged helix-like DNA-binding domain superfamily/Winged helix DNA-binding domain"/>
    <property type="match status" value="1"/>
</dbReference>
<dbReference type="SUPFAM" id="SSF53850">
    <property type="entry name" value="Periplasmic binding protein-like II"/>
    <property type="match status" value="1"/>
</dbReference>
<evidence type="ECO:0000259" key="5">
    <source>
        <dbReference type="PROSITE" id="PS50931"/>
    </source>
</evidence>
<evidence type="ECO:0000256" key="2">
    <source>
        <dbReference type="ARBA" id="ARBA00023015"/>
    </source>
</evidence>
<dbReference type="AlphaFoldDB" id="A0A942E217"/>
<proteinExistence type="inferred from homology"/>
<dbReference type="InterPro" id="IPR050176">
    <property type="entry name" value="LTTR"/>
</dbReference>
<comment type="caution">
    <text evidence="6">The sequence shown here is derived from an EMBL/GenBank/DDBJ whole genome shotgun (WGS) entry which is preliminary data.</text>
</comment>
<dbReference type="EMBL" id="JAGWCR010000015">
    <property type="protein sequence ID" value="MBS3651673.1"/>
    <property type="molecule type" value="Genomic_DNA"/>
</dbReference>
<feature type="domain" description="HTH lysR-type" evidence="5">
    <location>
        <begin position="4"/>
        <end position="61"/>
    </location>
</feature>
<keyword evidence="7" id="KW-1185">Reference proteome</keyword>
<dbReference type="InterPro" id="IPR000847">
    <property type="entry name" value="LysR_HTH_N"/>
</dbReference>
<dbReference type="PROSITE" id="PS50931">
    <property type="entry name" value="HTH_LYSR"/>
    <property type="match status" value="1"/>
</dbReference>
<dbReference type="InterPro" id="IPR005119">
    <property type="entry name" value="LysR_subst-bd"/>
</dbReference>
<dbReference type="Gene3D" id="3.40.190.10">
    <property type="entry name" value="Periplasmic binding protein-like II"/>
    <property type="match status" value="2"/>
</dbReference>
<organism evidence="6 7">
    <name type="scientific">Pseudaminobacter soli</name>
    <name type="common">ex Zhang et al. 2022</name>
    <dbReference type="NCBI Taxonomy" id="2831468"/>
    <lineage>
        <taxon>Bacteria</taxon>
        <taxon>Pseudomonadati</taxon>
        <taxon>Pseudomonadota</taxon>
        <taxon>Alphaproteobacteria</taxon>
        <taxon>Hyphomicrobiales</taxon>
        <taxon>Phyllobacteriaceae</taxon>
        <taxon>Pseudaminobacter</taxon>
    </lineage>
</organism>
<comment type="similarity">
    <text evidence="1">Belongs to the LysR transcriptional regulatory family.</text>
</comment>
<dbReference type="GO" id="GO:0003700">
    <property type="term" value="F:DNA-binding transcription factor activity"/>
    <property type="evidence" value="ECO:0007669"/>
    <property type="project" value="InterPro"/>
</dbReference>
<reference evidence="6" key="1">
    <citation type="submission" date="2021-04" db="EMBL/GenBank/DDBJ databases">
        <title>Pseudaminobacter soli sp. nov., isolated from paddy soil contaminated by heavy metals.</title>
        <authorList>
            <person name="Zhang K."/>
        </authorList>
    </citation>
    <scope>NUCLEOTIDE SEQUENCE</scope>
    <source>
        <strain evidence="6">19-2017</strain>
    </source>
</reference>
<dbReference type="GO" id="GO:0003677">
    <property type="term" value="F:DNA binding"/>
    <property type="evidence" value="ECO:0007669"/>
    <property type="project" value="UniProtKB-KW"/>
</dbReference>
<dbReference type="PANTHER" id="PTHR30579:SF7">
    <property type="entry name" value="HTH-TYPE TRANSCRIPTIONAL REGULATOR LRHA-RELATED"/>
    <property type="match status" value="1"/>
</dbReference>
<sequence length="283" mass="30791">MADIDMKLLRSFLSVATERNFSRAADRLGCSQATVSLRIKNLEGTLGRKLFDRGYHLVELSQAGRDLLPQVQIIVDHHDMLFDGMKRGKITGTVKLGVAEDYVQPILSRLMRVVETSLPGVELSITSMLSAKLANMVEARNLDLAIVTLPTQKSHSTVLSCPRLVWVAAEDFVIDRTKPWPLAFYPEGCVFRAAAMGALGREGVKFREFLNSASGEVIKCAVSSGTAVTVMAEGTIPHGFIALPKDSGLPELPNTCIQLLERADGLSKAAQRLKVSIMKLLGA</sequence>
<dbReference type="SUPFAM" id="SSF46785">
    <property type="entry name" value="Winged helix' DNA-binding domain"/>
    <property type="match status" value="1"/>
</dbReference>
<evidence type="ECO:0000313" key="6">
    <source>
        <dbReference type="EMBL" id="MBS3651673.1"/>
    </source>
</evidence>
<dbReference type="PANTHER" id="PTHR30579">
    <property type="entry name" value="TRANSCRIPTIONAL REGULATOR"/>
    <property type="match status" value="1"/>
</dbReference>
<keyword evidence="4" id="KW-0804">Transcription</keyword>